<reference evidence="2 3" key="1">
    <citation type="submission" date="2014-02" db="EMBL/GenBank/DDBJ databases">
        <title>The genome sequence of the entomopathogenic fungus Metarhizium robertsii ARSEF 2575.</title>
        <authorList>
            <person name="Giuliano Garisto Donzelli B."/>
            <person name="Roe B.A."/>
            <person name="Macmil S.L."/>
            <person name="Krasnoff S.B."/>
            <person name="Gibson D.M."/>
        </authorList>
    </citation>
    <scope>NUCLEOTIDE SEQUENCE [LARGE SCALE GENOMIC DNA]</scope>
    <source>
        <strain evidence="2 3">ARSEF 2575</strain>
    </source>
</reference>
<protein>
    <submittedName>
        <fullName evidence="2">Uncharacterized protein</fullName>
    </submittedName>
</protein>
<dbReference type="EMBL" id="JELW01000023">
    <property type="protein sequence ID" value="EXU98816.1"/>
    <property type="molecule type" value="Genomic_DNA"/>
</dbReference>
<feature type="region of interest" description="Disordered" evidence="1">
    <location>
        <begin position="55"/>
        <end position="100"/>
    </location>
</feature>
<comment type="caution">
    <text evidence="2">The sequence shown here is derived from an EMBL/GenBank/DDBJ whole genome shotgun (WGS) entry which is preliminary data.</text>
</comment>
<feature type="compositionally biased region" description="Low complexity" evidence="1">
    <location>
        <begin position="56"/>
        <end position="67"/>
    </location>
</feature>
<organism evidence="2 3">
    <name type="scientific">Metarhizium robertsii</name>
    <dbReference type="NCBI Taxonomy" id="568076"/>
    <lineage>
        <taxon>Eukaryota</taxon>
        <taxon>Fungi</taxon>
        <taxon>Dikarya</taxon>
        <taxon>Ascomycota</taxon>
        <taxon>Pezizomycotina</taxon>
        <taxon>Sordariomycetes</taxon>
        <taxon>Hypocreomycetidae</taxon>
        <taxon>Hypocreales</taxon>
        <taxon>Clavicipitaceae</taxon>
        <taxon>Metarhizium</taxon>
    </lineage>
</organism>
<evidence type="ECO:0000313" key="2">
    <source>
        <dbReference type="EMBL" id="EXU98816.1"/>
    </source>
</evidence>
<dbReference type="Proteomes" id="UP000030151">
    <property type="component" value="Unassembled WGS sequence"/>
</dbReference>
<accession>A0A014NBW1</accession>
<sequence length="100" mass="11297">MNITNSSHTLLETDSKTFITSIPDLVVSMDPVSRTMMRQLDVASVHTCHNTHEANSSQSIYSQQPSSHNNYNCTNTKPEEGGLKRRYNGDANHPNEYMRI</sequence>
<dbReference type="HOGENOM" id="CLU_2306752_0_0_1"/>
<evidence type="ECO:0000256" key="1">
    <source>
        <dbReference type="SAM" id="MobiDB-lite"/>
    </source>
</evidence>
<gene>
    <name evidence="2" type="ORF">X797_008053</name>
</gene>
<name>A0A014NBW1_9HYPO</name>
<evidence type="ECO:0000313" key="3">
    <source>
        <dbReference type="Proteomes" id="UP000030151"/>
    </source>
</evidence>
<dbReference type="AlphaFoldDB" id="A0A014NBW1"/>
<proteinExistence type="predicted"/>